<evidence type="ECO:0000313" key="5">
    <source>
        <dbReference type="Proteomes" id="UP000576209"/>
    </source>
</evidence>
<accession>A0A840E6D5</accession>
<feature type="domain" description="PurM-like N-terminal" evidence="3">
    <location>
        <begin position="34"/>
        <end position="146"/>
    </location>
</feature>
<feature type="binding site" evidence="2">
    <location>
        <position position="81"/>
    </location>
    <ligand>
        <name>Mg(2+)</name>
        <dbReference type="ChEBI" id="CHEBI:18420"/>
        <label>2</label>
    </ligand>
</feature>
<dbReference type="Gene3D" id="3.90.650.10">
    <property type="entry name" value="PurM-like C-terminal domain"/>
    <property type="match status" value="1"/>
</dbReference>
<proteinExistence type="inferred from homology"/>
<dbReference type="GO" id="GO:0009228">
    <property type="term" value="P:thiamine biosynthetic process"/>
    <property type="evidence" value="ECO:0007669"/>
    <property type="project" value="UniProtKB-KW"/>
</dbReference>
<feature type="binding site" evidence="2">
    <location>
        <position position="81"/>
    </location>
    <ligand>
        <name>Mg(2+)</name>
        <dbReference type="ChEBI" id="CHEBI:18420"/>
        <label>3</label>
    </ligand>
</feature>
<evidence type="ECO:0000259" key="3">
    <source>
        <dbReference type="Pfam" id="PF00586"/>
    </source>
</evidence>
<dbReference type="AlphaFoldDB" id="A0A840E6D5"/>
<feature type="binding site" evidence="2">
    <location>
        <position position="111"/>
    </location>
    <ligand>
        <name>ATP</name>
        <dbReference type="ChEBI" id="CHEBI:30616"/>
    </ligand>
</feature>
<dbReference type="UniPathway" id="UPA00060">
    <property type="reaction ID" value="UER00142"/>
</dbReference>
<dbReference type="HAMAP" id="MF_02128">
    <property type="entry name" value="TMP_kinase"/>
    <property type="match status" value="1"/>
</dbReference>
<dbReference type="SUPFAM" id="SSF55326">
    <property type="entry name" value="PurM N-terminal domain-like"/>
    <property type="match status" value="1"/>
</dbReference>
<sequence length="343" mass="36990">MQRTDVNTLGEFGLIDHLTENFVNKQQTTILGVGDDAAIIAGGDEQIVISTDMLVEGIHFDFTYTPLKHLGYKAVVVNLSDIAAMNARPEQITVSIALSNRFSVEALDELYAGIAAACKTYGVDLVGGDTTSSNKGLIISITAIGRAPAGRITRRSGAKVGDLICITGNLGAAYLGLQLLEREKAVFKDNPEMQPKMGEHAPYLLQRQLRPEARTDMVDTFAKEGIVPTSMIDISDGLASEIFHICKASGVGAIIEESGVPIHNDAQLQALEFNLDPITTALSGGEDYELLFTIDPKDTEKIRFLPDLYIAGEIVAKEDGVKLHTKGGNIHPIKAQGWNHFGE</sequence>
<dbReference type="GO" id="GO:0009030">
    <property type="term" value="F:thiamine-phosphate kinase activity"/>
    <property type="evidence" value="ECO:0007669"/>
    <property type="project" value="UniProtKB-UniRule"/>
</dbReference>
<dbReference type="GO" id="GO:0000287">
    <property type="term" value="F:magnesium ion binding"/>
    <property type="evidence" value="ECO:0007669"/>
    <property type="project" value="UniProtKB-UniRule"/>
</dbReference>
<comment type="catalytic activity">
    <reaction evidence="2">
        <text>thiamine phosphate + ATP = thiamine diphosphate + ADP</text>
        <dbReference type="Rhea" id="RHEA:15913"/>
        <dbReference type="ChEBI" id="CHEBI:30616"/>
        <dbReference type="ChEBI" id="CHEBI:37575"/>
        <dbReference type="ChEBI" id="CHEBI:58937"/>
        <dbReference type="ChEBI" id="CHEBI:456216"/>
        <dbReference type="EC" id="2.7.4.16"/>
    </reaction>
</comment>
<dbReference type="EMBL" id="JACIFF010000005">
    <property type="protein sequence ID" value="MBB4079513.1"/>
    <property type="molecule type" value="Genomic_DNA"/>
</dbReference>
<dbReference type="Gene3D" id="3.30.1330.10">
    <property type="entry name" value="PurM-like, N-terminal domain"/>
    <property type="match status" value="1"/>
</dbReference>
<feature type="binding site" evidence="2">
    <location>
        <position position="36"/>
    </location>
    <ligand>
        <name>Mg(2+)</name>
        <dbReference type="ChEBI" id="CHEBI:18420"/>
        <label>3</label>
    </ligand>
</feature>
<dbReference type="InterPro" id="IPR006283">
    <property type="entry name" value="ThiL-like"/>
</dbReference>
<feature type="binding site" evidence="2">
    <location>
        <position position="52"/>
    </location>
    <ligand>
        <name>Mg(2+)</name>
        <dbReference type="ChEBI" id="CHEBI:18420"/>
        <label>1</label>
    </ligand>
</feature>
<dbReference type="InterPro" id="IPR036676">
    <property type="entry name" value="PurM-like_C_sf"/>
</dbReference>
<evidence type="ECO:0000256" key="1">
    <source>
        <dbReference type="ARBA" id="ARBA00022977"/>
    </source>
</evidence>
<keyword evidence="2 4" id="KW-0808">Transferase</keyword>
<feature type="binding site" evidence="2">
    <location>
        <position position="236"/>
    </location>
    <ligand>
        <name>Mg(2+)</name>
        <dbReference type="ChEBI" id="CHEBI:18420"/>
        <label>5</label>
    </ligand>
</feature>
<dbReference type="GO" id="GO:0009229">
    <property type="term" value="P:thiamine diphosphate biosynthetic process"/>
    <property type="evidence" value="ECO:0007669"/>
    <property type="project" value="UniProtKB-UniRule"/>
</dbReference>
<feature type="binding site" evidence="2">
    <location>
        <position position="51"/>
    </location>
    <ligand>
        <name>Mg(2+)</name>
        <dbReference type="ChEBI" id="CHEBI:18420"/>
        <label>1</label>
    </ligand>
</feature>
<dbReference type="EC" id="2.7.4.16" evidence="2"/>
<dbReference type="Proteomes" id="UP000576209">
    <property type="component" value="Unassembled WGS sequence"/>
</dbReference>
<feature type="binding site" evidence="2">
    <location>
        <position position="155"/>
    </location>
    <ligand>
        <name>ATP</name>
        <dbReference type="ChEBI" id="CHEBI:30616"/>
    </ligand>
</feature>
<dbReference type="SUPFAM" id="SSF56042">
    <property type="entry name" value="PurM C-terminal domain-like"/>
    <property type="match status" value="1"/>
</dbReference>
<keyword evidence="2" id="KW-0067">ATP-binding</keyword>
<feature type="binding site" evidence="2">
    <location>
        <position position="52"/>
    </location>
    <ligand>
        <name>Mg(2+)</name>
        <dbReference type="ChEBI" id="CHEBI:18420"/>
        <label>2</label>
    </ligand>
</feature>
<dbReference type="GO" id="GO:0005524">
    <property type="term" value="F:ATP binding"/>
    <property type="evidence" value="ECO:0007669"/>
    <property type="project" value="UniProtKB-UniRule"/>
</dbReference>
<feature type="binding site" evidence="2">
    <location>
        <position position="233"/>
    </location>
    <ligand>
        <name>Mg(2+)</name>
        <dbReference type="ChEBI" id="CHEBI:18420"/>
        <label>3</label>
    </ligand>
</feature>
<feature type="binding site" evidence="2">
    <location>
        <position position="59"/>
    </location>
    <ligand>
        <name>substrate</name>
    </ligand>
</feature>
<comment type="caution">
    <text evidence="4">The sequence shown here is derived from an EMBL/GenBank/DDBJ whole genome shotgun (WGS) entry which is preliminary data.</text>
</comment>
<dbReference type="PANTHER" id="PTHR30270:SF0">
    <property type="entry name" value="THIAMINE-MONOPHOSPHATE KINASE"/>
    <property type="match status" value="1"/>
</dbReference>
<comment type="miscellaneous">
    <text evidence="2">Reaction mechanism of ThiL seems to utilize a direct, inline transfer of the gamma-phosphate of ATP to TMP rather than a phosphorylated enzyme intermediate.</text>
</comment>
<dbReference type="InterPro" id="IPR016188">
    <property type="entry name" value="PurM-like_N"/>
</dbReference>
<gene>
    <name evidence="2" type="primary">thiL</name>
    <name evidence="4" type="ORF">GGR28_002138</name>
</gene>
<feature type="binding site" evidence="2">
    <location>
        <position position="286"/>
    </location>
    <ligand>
        <name>substrate</name>
    </ligand>
</feature>
<dbReference type="Pfam" id="PF00586">
    <property type="entry name" value="AIRS"/>
    <property type="match status" value="1"/>
</dbReference>
<feature type="binding site" evidence="2">
    <location>
        <position position="338"/>
    </location>
    <ligand>
        <name>substrate</name>
    </ligand>
</feature>
<evidence type="ECO:0000313" key="4">
    <source>
        <dbReference type="EMBL" id="MBB4079513.1"/>
    </source>
</evidence>
<keyword evidence="5" id="KW-1185">Reference proteome</keyword>
<comment type="similarity">
    <text evidence="2">Belongs to the thiamine-monophosphate kinase family.</text>
</comment>
<dbReference type="CDD" id="cd02194">
    <property type="entry name" value="ThiL"/>
    <property type="match status" value="1"/>
</dbReference>
<name>A0A840E6D5_9BACT</name>
<dbReference type="InterPro" id="IPR036921">
    <property type="entry name" value="PurM-like_N_sf"/>
</dbReference>
<dbReference type="NCBIfam" id="TIGR01379">
    <property type="entry name" value="thiL"/>
    <property type="match status" value="1"/>
</dbReference>
<keyword evidence="2" id="KW-0479">Metal-binding</keyword>
<evidence type="ECO:0000256" key="2">
    <source>
        <dbReference type="HAMAP-Rule" id="MF_02128"/>
    </source>
</evidence>
<feature type="binding site" evidence="2">
    <location>
        <position position="50"/>
    </location>
    <ligand>
        <name>Mg(2+)</name>
        <dbReference type="ChEBI" id="CHEBI:18420"/>
        <label>4</label>
    </ligand>
</feature>
<feature type="binding site" evidence="2">
    <location>
        <position position="129"/>
    </location>
    <ligand>
        <name>Mg(2+)</name>
        <dbReference type="ChEBI" id="CHEBI:18420"/>
        <label>1</label>
    </ligand>
</feature>
<keyword evidence="2" id="KW-0460">Magnesium</keyword>
<protein>
    <recommendedName>
        <fullName evidence="2">Thiamine-monophosphate kinase</fullName>
        <shortName evidence="2">TMP kinase</shortName>
        <shortName evidence="2">Thiamine-phosphate kinase</shortName>
        <ecNumber evidence="2">2.7.4.16</ecNumber>
    </recommendedName>
</protein>
<reference evidence="4 5" key="1">
    <citation type="submission" date="2020-08" db="EMBL/GenBank/DDBJ databases">
        <title>Genomic Encyclopedia of Type Strains, Phase IV (KMG-IV): sequencing the most valuable type-strain genomes for metagenomic binning, comparative biology and taxonomic classification.</title>
        <authorList>
            <person name="Goeker M."/>
        </authorList>
    </citation>
    <scope>NUCLEOTIDE SEQUENCE [LARGE SCALE GENOMIC DNA]</scope>
    <source>
        <strain evidence="4 5">DSM 105137</strain>
    </source>
</reference>
<keyword evidence="2" id="KW-0547">Nucleotide-binding</keyword>
<comment type="function">
    <text evidence="2">Catalyzes the ATP-dependent phosphorylation of thiamine-monophosphate (TMP) to form thiamine-pyrophosphate (TPP), the active form of vitamin B1.</text>
</comment>
<dbReference type="PANTHER" id="PTHR30270">
    <property type="entry name" value="THIAMINE-MONOPHOSPHATE KINASE"/>
    <property type="match status" value="1"/>
</dbReference>
<dbReference type="RefSeq" id="WP_183495764.1">
    <property type="nucleotide sequence ID" value="NZ_JACIFF010000005.1"/>
</dbReference>
<organism evidence="4 5">
    <name type="scientific">Neolewinella aquimaris</name>
    <dbReference type="NCBI Taxonomy" id="1835722"/>
    <lineage>
        <taxon>Bacteria</taxon>
        <taxon>Pseudomonadati</taxon>
        <taxon>Bacteroidota</taxon>
        <taxon>Saprospiria</taxon>
        <taxon>Saprospirales</taxon>
        <taxon>Lewinellaceae</taxon>
        <taxon>Neolewinella</taxon>
    </lineage>
</organism>
<keyword evidence="2 4" id="KW-0418">Kinase</keyword>
<keyword evidence="1 2" id="KW-0784">Thiamine biosynthesis</keyword>
<feature type="binding site" evidence="2">
    <location>
        <begin position="128"/>
        <end position="129"/>
    </location>
    <ligand>
        <name>ATP</name>
        <dbReference type="ChEBI" id="CHEBI:30616"/>
    </ligand>
</feature>
<feature type="binding site" evidence="2">
    <location>
        <position position="235"/>
    </location>
    <ligand>
        <name>ATP</name>
        <dbReference type="ChEBI" id="CHEBI:30616"/>
    </ligand>
</feature>
<dbReference type="PIRSF" id="PIRSF005303">
    <property type="entry name" value="Thiam_monoph_kin"/>
    <property type="match status" value="1"/>
</dbReference>
<feature type="binding site" evidence="2">
    <location>
        <position position="36"/>
    </location>
    <ligand>
        <name>Mg(2+)</name>
        <dbReference type="ChEBI" id="CHEBI:18420"/>
        <label>4</label>
    </ligand>
</feature>
<comment type="pathway">
    <text evidence="2">Cofactor biosynthesis; thiamine diphosphate biosynthesis; thiamine diphosphate from thiamine phosphate: step 1/1.</text>
</comment>
<feature type="binding site" evidence="2">
    <location>
        <position position="81"/>
    </location>
    <ligand>
        <name>Mg(2+)</name>
        <dbReference type="ChEBI" id="CHEBI:18420"/>
        <label>4</label>
    </ligand>
</feature>